<feature type="region of interest" description="Disordered" evidence="1">
    <location>
        <begin position="138"/>
        <end position="174"/>
    </location>
</feature>
<protein>
    <submittedName>
        <fullName evidence="2">Uncharacterized protein</fullName>
    </submittedName>
</protein>
<organism evidence="2 3">
    <name type="scientific">Stephania cephalantha</name>
    <dbReference type="NCBI Taxonomy" id="152367"/>
    <lineage>
        <taxon>Eukaryota</taxon>
        <taxon>Viridiplantae</taxon>
        <taxon>Streptophyta</taxon>
        <taxon>Embryophyta</taxon>
        <taxon>Tracheophyta</taxon>
        <taxon>Spermatophyta</taxon>
        <taxon>Magnoliopsida</taxon>
        <taxon>Ranunculales</taxon>
        <taxon>Menispermaceae</taxon>
        <taxon>Menispermoideae</taxon>
        <taxon>Cissampelideae</taxon>
        <taxon>Stephania</taxon>
    </lineage>
</organism>
<reference evidence="2 3" key="1">
    <citation type="submission" date="2024-01" db="EMBL/GenBank/DDBJ databases">
        <title>Genome assemblies of Stephania.</title>
        <authorList>
            <person name="Yang L."/>
        </authorList>
    </citation>
    <scope>NUCLEOTIDE SEQUENCE [LARGE SCALE GENOMIC DNA]</scope>
    <source>
        <strain evidence="2">JXDWG</strain>
        <tissue evidence="2">Leaf</tissue>
    </source>
</reference>
<gene>
    <name evidence="2" type="ORF">Scep_002512</name>
</gene>
<comment type="caution">
    <text evidence="2">The sequence shown here is derived from an EMBL/GenBank/DDBJ whole genome shotgun (WGS) entry which is preliminary data.</text>
</comment>
<sequence length="256" mass="27871">MRLEPRASTWDRDSDFMYWIRLVLRVARHGGEIDGRPAVQQLRGAAVAIGDCAARGAATWQQRLREPAAARWTSSDARRGACRGGGDCAKAAAGLLDGGGQRHGRTGRERGGGCAAGLRGGAAEQRWRASVATRRNAVRRLEGRQRRRRRGSGGAGEAAAVTRLRRRQRGGALSTGRMRDFDEIATTRWRAEDIQRATKLLGTSRASLQQRKLRRWEPSDQGKVKLNCDAAVDITSGQAAVASPFCDDHVNFTLGS</sequence>
<keyword evidence="3" id="KW-1185">Reference proteome</keyword>
<dbReference type="EMBL" id="JBBNAG010000001">
    <property type="protein sequence ID" value="KAK9167321.1"/>
    <property type="molecule type" value="Genomic_DNA"/>
</dbReference>
<evidence type="ECO:0000256" key="1">
    <source>
        <dbReference type="SAM" id="MobiDB-lite"/>
    </source>
</evidence>
<evidence type="ECO:0000313" key="2">
    <source>
        <dbReference type="EMBL" id="KAK9167321.1"/>
    </source>
</evidence>
<proteinExistence type="predicted"/>
<dbReference type="AlphaFoldDB" id="A0AAP0Q8V0"/>
<dbReference type="Proteomes" id="UP001419268">
    <property type="component" value="Unassembled WGS sequence"/>
</dbReference>
<name>A0AAP0Q8V0_9MAGN</name>
<evidence type="ECO:0000313" key="3">
    <source>
        <dbReference type="Proteomes" id="UP001419268"/>
    </source>
</evidence>
<accession>A0AAP0Q8V0</accession>
<feature type="region of interest" description="Disordered" evidence="1">
    <location>
        <begin position="95"/>
        <end position="119"/>
    </location>
</feature>